<feature type="region of interest" description="Disordered" evidence="8">
    <location>
        <begin position="478"/>
        <end position="578"/>
    </location>
</feature>
<proteinExistence type="inferred from homology"/>
<accession>A0A1Y1IC85</accession>
<feature type="region of interest" description="Disordered" evidence="8">
    <location>
        <begin position="744"/>
        <end position="767"/>
    </location>
</feature>
<name>A0A1Y1IC85_KLENI</name>
<feature type="active site" description="Proton donor" evidence="5">
    <location>
        <position position="118"/>
    </location>
</feature>
<evidence type="ECO:0000256" key="2">
    <source>
        <dbReference type="ARBA" id="ARBA00007658"/>
    </source>
</evidence>
<gene>
    <name evidence="10" type="ORF">KFL_004360020</name>
</gene>
<evidence type="ECO:0000313" key="10">
    <source>
        <dbReference type="EMBL" id="GAQ88520.1"/>
    </source>
</evidence>
<dbReference type="GO" id="GO:0004571">
    <property type="term" value="F:mannosyl-oligosaccharide 1,2-alpha-mannosidase activity"/>
    <property type="evidence" value="ECO:0007669"/>
    <property type="project" value="InterPro"/>
</dbReference>
<dbReference type="EC" id="3.2.1.-" evidence="7"/>
<dbReference type="InterPro" id="IPR036026">
    <property type="entry name" value="Seven-hairpin_glycosidases"/>
</dbReference>
<dbReference type="PANTHER" id="PTHR45679:SF6">
    <property type="entry name" value="ER DEGRADATION-ENHANCING ALPHA-MANNOSIDASE-LIKE PROTEIN 2"/>
    <property type="match status" value="1"/>
</dbReference>
<keyword evidence="4" id="KW-0325">Glycoprotein</keyword>
<dbReference type="EMBL" id="DF237385">
    <property type="protein sequence ID" value="GAQ88520.1"/>
    <property type="molecule type" value="Genomic_DNA"/>
</dbReference>
<dbReference type="GO" id="GO:0005783">
    <property type="term" value="C:endoplasmic reticulum"/>
    <property type="evidence" value="ECO:0000318"/>
    <property type="project" value="GO_Central"/>
</dbReference>
<protein>
    <recommendedName>
        <fullName evidence="7">alpha-1,2-Mannosidase</fullName>
        <ecNumber evidence="7">3.2.1.-</ecNumber>
    </recommendedName>
</protein>
<keyword evidence="11" id="KW-1185">Reference proteome</keyword>
<dbReference type="OrthoDB" id="8118055at2759"/>
<evidence type="ECO:0000256" key="6">
    <source>
        <dbReference type="PIRSR" id="PIRSR601382-2"/>
    </source>
</evidence>
<keyword evidence="3" id="KW-0256">Endoplasmic reticulum</keyword>
<dbReference type="InterPro" id="IPR001382">
    <property type="entry name" value="Glyco_hydro_47"/>
</dbReference>
<dbReference type="GO" id="GO:0097466">
    <property type="term" value="P:ubiquitin-dependent glycoprotein ERAD pathway"/>
    <property type="evidence" value="ECO:0000318"/>
    <property type="project" value="GO_Central"/>
</dbReference>
<reference evidence="10 11" key="1">
    <citation type="journal article" date="2014" name="Nat. Commun.">
        <title>Klebsormidium flaccidum genome reveals primary factors for plant terrestrial adaptation.</title>
        <authorList>
            <person name="Hori K."/>
            <person name="Maruyama F."/>
            <person name="Fujisawa T."/>
            <person name="Togashi T."/>
            <person name="Yamamoto N."/>
            <person name="Seo M."/>
            <person name="Sato S."/>
            <person name="Yamada T."/>
            <person name="Mori H."/>
            <person name="Tajima N."/>
            <person name="Moriyama T."/>
            <person name="Ikeuchi M."/>
            <person name="Watanabe M."/>
            <person name="Wada H."/>
            <person name="Kobayashi K."/>
            <person name="Saito M."/>
            <person name="Masuda T."/>
            <person name="Sasaki-Sekimoto Y."/>
            <person name="Mashiguchi K."/>
            <person name="Awai K."/>
            <person name="Shimojima M."/>
            <person name="Masuda S."/>
            <person name="Iwai M."/>
            <person name="Nobusawa T."/>
            <person name="Narise T."/>
            <person name="Kondo S."/>
            <person name="Saito H."/>
            <person name="Sato R."/>
            <person name="Murakawa M."/>
            <person name="Ihara Y."/>
            <person name="Oshima-Yamada Y."/>
            <person name="Ohtaka K."/>
            <person name="Satoh M."/>
            <person name="Sonobe K."/>
            <person name="Ishii M."/>
            <person name="Ohtani R."/>
            <person name="Kanamori-Sato M."/>
            <person name="Honoki R."/>
            <person name="Miyazaki D."/>
            <person name="Mochizuki H."/>
            <person name="Umetsu J."/>
            <person name="Higashi K."/>
            <person name="Shibata D."/>
            <person name="Kamiya Y."/>
            <person name="Sato N."/>
            <person name="Nakamura Y."/>
            <person name="Tabata S."/>
            <person name="Ida S."/>
            <person name="Kurokawa K."/>
            <person name="Ohta H."/>
        </authorList>
    </citation>
    <scope>NUCLEOTIDE SEQUENCE [LARGE SCALE GENOMIC DNA]</scope>
    <source>
        <strain evidence="10 11">NIES-2285</strain>
    </source>
</reference>
<feature type="compositionally biased region" description="Basic and acidic residues" evidence="8">
    <location>
        <begin position="532"/>
        <end position="542"/>
    </location>
</feature>
<feature type="region of interest" description="Disordered" evidence="8">
    <location>
        <begin position="599"/>
        <end position="648"/>
    </location>
</feature>
<evidence type="ECO:0000256" key="1">
    <source>
        <dbReference type="ARBA" id="ARBA00004240"/>
    </source>
</evidence>
<dbReference type="AlphaFoldDB" id="A0A1Y1IC85"/>
<evidence type="ECO:0000256" key="8">
    <source>
        <dbReference type="SAM" id="MobiDB-lite"/>
    </source>
</evidence>
<feature type="region of interest" description="Disordered" evidence="8">
    <location>
        <begin position="664"/>
        <end position="732"/>
    </location>
</feature>
<feature type="chain" id="PRO_5012463122" description="alpha-1,2-Mannosidase" evidence="9">
    <location>
        <begin position="24"/>
        <end position="893"/>
    </location>
</feature>
<dbReference type="PRINTS" id="PR00747">
    <property type="entry name" value="GLYHDRLASE47"/>
</dbReference>
<dbReference type="Pfam" id="PF01532">
    <property type="entry name" value="Glyco_hydro_47"/>
    <property type="match status" value="1"/>
</dbReference>
<keyword evidence="6" id="KW-0479">Metal-binding</keyword>
<keyword evidence="7" id="KW-0326">Glycosidase</keyword>
<keyword evidence="7 10" id="KW-0378">Hydrolase</keyword>
<evidence type="ECO:0000256" key="7">
    <source>
        <dbReference type="RuleBase" id="RU361193"/>
    </source>
</evidence>
<dbReference type="GO" id="GO:0030968">
    <property type="term" value="P:endoplasmic reticulum unfolded protein response"/>
    <property type="evidence" value="ECO:0000318"/>
    <property type="project" value="GO_Central"/>
</dbReference>
<keyword evidence="6" id="KW-0106">Calcium</keyword>
<feature type="compositionally biased region" description="Basic and acidic residues" evidence="8">
    <location>
        <begin position="479"/>
        <end position="491"/>
    </location>
</feature>
<dbReference type="GO" id="GO:0004559">
    <property type="term" value="F:alpha-mannosidase activity"/>
    <property type="evidence" value="ECO:0000318"/>
    <property type="project" value="GO_Central"/>
</dbReference>
<dbReference type="GO" id="GO:0016020">
    <property type="term" value="C:membrane"/>
    <property type="evidence" value="ECO:0007669"/>
    <property type="project" value="InterPro"/>
</dbReference>
<feature type="active site" evidence="5">
    <location>
        <position position="372"/>
    </location>
</feature>
<organism evidence="10 11">
    <name type="scientific">Klebsormidium nitens</name>
    <name type="common">Green alga</name>
    <name type="synonym">Ulothrix nitens</name>
    <dbReference type="NCBI Taxonomy" id="105231"/>
    <lineage>
        <taxon>Eukaryota</taxon>
        <taxon>Viridiplantae</taxon>
        <taxon>Streptophyta</taxon>
        <taxon>Klebsormidiophyceae</taxon>
        <taxon>Klebsormidiales</taxon>
        <taxon>Klebsormidiaceae</taxon>
        <taxon>Klebsormidium</taxon>
    </lineage>
</organism>
<dbReference type="GO" id="GO:0044322">
    <property type="term" value="C:endoplasmic reticulum quality control compartment"/>
    <property type="evidence" value="ECO:0007669"/>
    <property type="project" value="GOC"/>
</dbReference>
<evidence type="ECO:0000256" key="9">
    <source>
        <dbReference type="SAM" id="SignalP"/>
    </source>
</evidence>
<dbReference type="Proteomes" id="UP000054558">
    <property type="component" value="Unassembled WGS sequence"/>
</dbReference>
<comment type="similarity">
    <text evidence="2 7">Belongs to the glycosyl hydrolase 47 family.</text>
</comment>
<feature type="active site" evidence="5">
    <location>
        <position position="258"/>
    </location>
</feature>
<evidence type="ECO:0000256" key="5">
    <source>
        <dbReference type="PIRSR" id="PIRSR601382-1"/>
    </source>
</evidence>
<dbReference type="SUPFAM" id="SSF48225">
    <property type="entry name" value="Seven-hairpin glycosidases"/>
    <property type="match status" value="1"/>
</dbReference>
<dbReference type="STRING" id="105231.A0A1Y1IC85"/>
<feature type="compositionally biased region" description="Basic and acidic residues" evidence="8">
    <location>
        <begin position="612"/>
        <end position="623"/>
    </location>
</feature>
<dbReference type="GO" id="GO:0005975">
    <property type="term" value="P:carbohydrate metabolic process"/>
    <property type="evidence" value="ECO:0007669"/>
    <property type="project" value="InterPro"/>
</dbReference>
<feature type="compositionally biased region" description="Polar residues" evidence="8">
    <location>
        <begin position="858"/>
        <end position="871"/>
    </location>
</feature>
<evidence type="ECO:0000256" key="4">
    <source>
        <dbReference type="ARBA" id="ARBA00023180"/>
    </source>
</evidence>
<sequence length="893" mass="96690">MAPAIRAVLFLICLLSGILTVNCQTEGVSRDEALELRDEVKSMFYRAYNNYMEHAFPLDELRPLSCSGEDSLGGYSLTLIDAMDTLALLGDIKEFARAVRWVSCNVNFDKNQTVSVFETNIRVLGGLLSAHLLASDPSTGMAVEQYTGKLLELAEDLGRRLLPAFYTATGIPFGSVNLQTGVLPEETTVTSTAGGGTLALEFGMLSRLTKDPVFEDMALNSLRGLWSRRSHLGLVGAHIDVYSGEWTHRDAGIGTSIDSFYEYLLKGHLLLGGDEYLHMFREAYAAAQRHLHQPPWYLEVNMDDGMVVWPLFNSLQAFWPGLQVLAGDVEAAAQTHAAFYGVWRRFGFTPEGFNLVNQDVQPGQNSYPLRPELAESTYWLYRATRDPMYLHVGRDIVASIQYGATCPCGYCHVTDVQTHEKEDHMESFFLSETVKYLWLLFDSALEGDNLVENGPYPYVFSTEGHLFPIRPDLSLEPFTESRSETDPKEQPEAATEPLSEGRSEPSSPRLEGSPSAKGWPVESETDGNFGKQRNERTSEGRETLAGSSNALKDFDGSPSSGTGEDGSGTADDGKRGLNAESVKVAEAVGVDSLSGVVSVREDGPELISSDGKAVKDGFSDAHKPLSGRSVTVQSAETERLTEEENGTAAGAGLAAVLATETKGRNTGAPVSELPLSNGALSDVSQEDVAGDAKSTADVSSPGSEAPRTLPDPSESPTDGSGAATCPSPNVASPLQGVIEASAQEEALEDPARVNDVSRNVTEATEGEEATWDIWTDEGVEPLVGRCPALSFWRHVGVHNMVPFPPSADTVINHEHILARHKQRQMHQMKMASLFQQAAQANGQAAPLPPGQKFVVSVNQQGADRTSHQSRALSRRSDHSLSVNRVLSSFSPAM</sequence>
<dbReference type="GO" id="GO:1904380">
    <property type="term" value="P:endoplasmic reticulum mannose trimming"/>
    <property type="evidence" value="ECO:0007669"/>
    <property type="project" value="InterPro"/>
</dbReference>
<dbReference type="GO" id="GO:0005509">
    <property type="term" value="F:calcium ion binding"/>
    <property type="evidence" value="ECO:0007669"/>
    <property type="project" value="InterPro"/>
</dbReference>
<dbReference type="PANTHER" id="PTHR45679">
    <property type="entry name" value="ER DEGRADATION-ENHANCING ALPHA-MANNOSIDASE-LIKE PROTEIN 2"/>
    <property type="match status" value="1"/>
</dbReference>
<comment type="cofactor">
    <cofactor evidence="6">
        <name>Ca(2+)</name>
        <dbReference type="ChEBI" id="CHEBI:29108"/>
    </cofactor>
</comment>
<feature type="active site" description="Proton donor" evidence="5">
    <location>
        <position position="351"/>
    </location>
</feature>
<dbReference type="InterPro" id="IPR012341">
    <property type="entry name" value="6hp_glycosidase-like_sf"/>
</dbReference>
<feature type="signal peptide" evidence="9">
    <location>
        <begin position="1"/>
        <end position="23"/>
    </location>
</feature>
<feature type="binding site" evidence="6">
    <location>
        <position position="462"/>
    </location>
    <ligand>
        <name>Ca(2+)</name>
        <dbReference type="ChEBI" id="CHEBI:29108"/>
    </ligand>
</feature>
<comment type="subcellular location">
    <subcellularLocation>
        <location evidence="1">Endoplasmic reticulum</location>
    </subcellularLocation>
</comment>
<evidence type="ECO:0000256" key="3">
    <source>
        <dbReference type="ARBA" id="ARBA00022824"/>
    </source>
</evidence>
<feature type="region of interest" description="Disordered" evidence="8">
    <location>
        <begin position="858"/>
        <end position="879"/>
    </location>
</feature>
<keyword evidence="9" id="KW-0732">Signal</keyword>
<evidence type="ECO:0000313" key="11">
    <source>
        <dbReference type="Proteomes" id="UP000054558"/>
    </source>
</evidence>
<dbReference type="Gene3D" id="1.50.10.10">
    <property type="match status" value="1"/>
</dbReference>
<dbReference type="InterPro" id="IPR044674">
    <property type="entry name" value="EDEM1/2/3"/>
</dbReference>